<dbReference type="Proteomes" id="UP001178148">
    <property type="component" value="Unassembled WGS sequence"/>
</dbReference>
<accession>A0AA90SDN5</accession>
<dbReference type="InterPro" id="IPR007077">
    <property type="entry name" value="TfoX_C"/>
</dbReference>
<dbReference type="AlphaFoldDB" id="A0AA90SDN5"/>
<reference evidence="2 3" key="1">
    <citation type="journal article" date="2023" name="bioRxiv">
        <title>An intranuclear bacterial parasite of deep-sea mussels expresses apoptosis inhibitors acquired from its host.</title>
        <authorList>
            <person name="Gonzalez Porras M.A."/>
            <person name="Assie A."/>
            <person name="Tietjen M."/>
            <person name="Violette M."/>
            <person name="Kleiner M."/>
            <person name="Gruber-Vodicka H."/>
            <person name="Dubilier N."/>
            <person name="Leisch N."/>
        </authorList>
    </citation>
    <scope>NUCLEOTIDE SEQUENCE [LARGE SCALE GENOMIC DNA]</scope>
    <source>
        <strain evidence="2">IAP13</strain>
    </source>
</reference>
<dbReference type="PANTHER" id="PTHR36121:SF1">
    <property type="entry name" value="PROTEIN SXY"/>
    <property type="match status" value="1"/>
</dbReference>
<keyword evidence="3" id="KW-1185">Reference proteome</keyword>
<comment type="caution">
    <text evidence="2">The sequence shown here is derived from an EMBL/GenBank/DDBJ whole genome shotgun (WGS) entry which is preliminary data.</text>
</comment>
<dbReference type="Pfam" id="PF04994">
    <property type="entry name" value="TfoX_C"/>
    <property type="match status" value="1"/>
</dbReference>
<gene>
    <name evidence="2" type="ORF">QS748_10195</name>
</gene>
<dbReference type="InterPro" id="IPR047525">
    <property type="entry name" value="TfoX-like"/>
</dbReference>
<name>A0AA90SDN5_9GAMM</name>
<feature type="domain" description="TfoX C-terminal" evidence="1">
    <location>
        <begin position="1"/>
        <end position="80"/>
    </location>
</feature>
<proteinExistence type="predicted"/>
<sequence length="90" mass="10327">MSNELLELTNLGKTSVQWLNAVGIRTFEQLRNTGPAAIYYKVRERGFKASKVFLYALEGALNNTHWNNFTRDEKASLLEKVSVIEKHNEI</sequence>
<evidence type="ECO:0000313" key="2">
    <source>
        <dbReference type="EMBL" id="MDP0589527.1"/>
    </source>
</evidence>
<evidence type="ECO:0000259" key="1">
    <source>
        <dbReference type="Pfam" id="PF04994"/>
    </source>
</evidence>
<dbReference type="PANTHER" id="PTHR36121">
    <property type="entry name" value="PROTEIN SXY"/>
    <property type="match status" value="1"/>
</dbReference>
<organism evidence="2 3">
    <name type="scientific">Candidatus Endonucleibacter bathymodioli</name>
    <dbReference type="NCBI Taxonomy" id="539814"/>
    <lineage>
        <taxon>Bacteria</taxon>
        <taxon>Pseudomonadati</taxon>
        <taxon>Pseudomonadota</taxon>
        <taxon>Gammaproteobacteria</taxon>
        <taxon>Oceanospirillales</taxon>
        <taxon>Endozoicomonadaceae</taxon>
        <taxon>Candidatus Endonucleibacter</taxon>
    </lineage>
</organism>
<dbReference type="Gene3D" id="1.10.150.20">
    <property type="entry name" value="5' to 3' exonuclease, C-terminal subdomain"/>
    <property type="match status" value="1"/>
</dbReference>
<evidence type="ECO:0000313" key="3">
    <source>
        <dbReference type="Proteomes" id="UP001178148"/>
    </source>
</evidence>
<dbReference type="EMBL" id="JASXSV010000015">
    <property type="protein sequence ID" value="MDP0589527.1"/>
    <property type="molecule type" value="Genomic_DNA"/>
</dbReference>
<protein>
    <submittedName>
        <fullName evidence="2">TfoX/Sxy family protein</fullName>
    </submittedName>
</protein>